<accession>A0ABD7AAY6</accession>
<gene>
    <name evidence="1" type="ORF">HV560_03940</name>
</gene>
<dbReference type="KEGG" id="mpeg:HV560_03940"/>
<evidence type="ECO:0000313" key="2">
    <source>
        <dbReference type="Proteomes" id="UP000509784"/>
    </source>
</evidence>
<dbReference type="EMBL" id="CP055305">
    <property type="protein sequence ID" value="QLB43198.1"/>
    <property type="molecule type" value="Genomic_DNA"/>
</dbReference>
<evidence type="ECO:0000313" key="1">
    <source>
        <dbReference type="EMBL" id="QLB43198.1"/>
    </source>
</evidence>
<name>A0ABD7AAY6_9PAST</name>
<sequence length="30" mass="3254">MTLKVIFNKTTQQFVVVPGLVKTAPDGAHL</sequence>
<dbReference type="AlphaFoldDB" id="A0ABD7AAY6"/>
<dbReference type="Proteomes" id="UP000509784">
    <property type="component" value="Chromosome"/>
</dbReference>
<protein>
    <submittedName>
        <fullName evidence="1">Uncharacterized protein</fullName>
    </submittedName>
</protein>
<proteinExistence type="predicted"/>
<organism evidence="1 2">
    <name type="scientific">Mannheimia pernigra</name>
    <dbReference type="NCBI Taxonomy" id="111844"/>
    <lineage>
        <taxon>Bacteria</taxon>
        <taxon>Pseudomonadati</taxon>
        <taxon>Pseudomonadota</taxon>
        <taxon>Gammaproteobacteria</taxon>
        <taxon>Pasteurellales</taxon>
        <taxon>Pasteurellaceae</taxon>
        <taxon>Mannheimia</taxon>
    </lineage>
</organism>
<reference evidence="1 2" key="1">
    <citation type="submission" date="2020-06" db="EMBL/GenBank/DDBJ databases">
        <title>Mannheimia pernigra sp. nov. isolated from bovine respiratory tract.</title>
        <authorList>
            <person name="Kuhnert P."/>
            <person name="Akarsu-Egger H."/>
        </authorList>
    </citation>
    <scope>NUCLEOTIDE SEQUENCE [LARGE SCALE GENOMIC DNA]</scope>
    <source>
        <strain evidence="1 2">17CN0883</strain>
    </source>
</reference>